<gene>
    <name evidence="2" type="ORF">KK1_031355</name>
</gene>
<dbReference type="InterPro" id="IPR000477">
    <property type="entry name" value="RT_dom"/>
</dbReference>
<accession>A0A151RWX7</accession>
<keyword evidence="3" id="KW-1185">Reference proteome</keyword>
<dbReference type="InterPro" id="IPR043128">
    <property type="entry name" value="Rev_trsase/Diguanyl_cyclase"/>
</dbReference>
<evidence type="ECO:0000259" key="1">
    <source>
        <dbReference type="PROSITE" id="PS50878"/>
    </source>
</evidence>
<dbReference type="Gramene" id="C.cajan_31477.t">
    <property type="protein sequence ID" value="C.cajan_31477.t.cds1"/>
    <property type="gene ID" value="C.cajan_31477"/>
</dbReference>
<sequence>MNDLLRPFLQKIVLVFFDDILVYSESFTVHLFHLRSVLQLLLENHYQAKLFKCVFGVQSVAYLGHIITGTGVLPDPKKIKAIQDWPVPHTLTALRGFLGLTGFYR</sequence>
<reference evidence="2" key="1">
    <citation type="journal article" date="2012" name="Nat. Biotechnol.">
        <title>Draft genome sequence of pigeonpea (Cajanus cajan), an orphan legume crop of resource-poor farmers.</title>
        <authorList>
            <person name="Varshney R.K."/>
            <person name="Chen W."/>
            <person name="Li Y."/>
            <person name="Bharti A.K."/>
            <person name="Saxena R.K."/>
            <person name="Schlueter J.A."/>
            <person name="Donoghue M.T."/>
            <person name="Azam S."/>
            <person name="Fan G."/>
            <person name="Whaley A.M."/>
            <person name="Farmer A.D."/>
            <person name="Sheridan J."/>
            <person name="Iwata A."/>
            <person name="Tuteja R."/>
            <person name="Penmetsa R.V."/>
            <person name="Wu W."/>
            <person name="Upadhyaya H.D."/>
            <person name="Yang S.P."/>
            <person name="Shah T."/>
            <person name="Saxena K.B."/>
            <person name="Michael T."/>
            <person name="McCombie W.R."/>
            <person name="Yang B."/>
            <person name="Zhang G."/>
            <person name="Yang H."/>
            <person name="Wang J."/>
            <person name="Spillane C."/>
            <person name="Cook D.R."/>
            <person name="May G.D."/>
            <person name="Xu X."/>
            <person name="Jackson S.A."/>
        </authorList>
    </citation>
    <scope>NUCLEOTIDE SEQUENCE [LARGE SCALE GENOMIC DNA]</scope>
</reference>
<evidence type="ECO:0000313" key="3">
    <source>
        <dbReference type="Proteomes" id="UP000075243"/>
    </source>
</evidence>
<dbReference type="PANTHER" id="PTHR33064:SF37">
    <property type="entry name" value="RIBONUCLEASE H"/>
    <property type="match status" value="1"/>
</dbReference>
<dbReference type="PROSITE" id="PS50878">
    <property type="entry name" value="RT_POL"/>
    <property type="match status" value="1"/>
</dbReference>
<dbReference type="EMBL" id="KQ483539">
    <property type="protein sequence ID" value="KYP47050.1"/>
    <property type="molecule type" value="Genomic_DNA"/>
</dbReference>
<feature type="domain" description="Reverse transcriptase" evidence="1">
    <location>
        <begin position="1"/>
        <end position="67"/>
    </location>
</feature>
<dbReference type="Proteomes" id="UP000075243">
    <property type="component" value="Unassembled WGS sequence"/>
</dbReference>
<name>A0A151RWX7_CAJCA</name>
<dbReference type="InterPro" id="IPR051320">
    <property type="entry name" value="Viral_Replic_Matur_Polypro"/>
</dbReference>
<organism evidence="2 3">
    <name type="scientific">Cajanus cajan</name>
    <name type="common">Pigeon pea</name>
    <name type="synonym">Cajanus indicus</name>
    <dbReference type="NCBI Taxonomy" id="3821"/>
    <lineage>
        <taxon>Eukaryota</taxon>
        <taxon>Viridiplantae</taxon>
        <taxon>Streptophyta</taxon>
        <taxon>Embryophyta</taxon>
        <taxon>Tracheophyta</taxon>
        <taxon>Spermatophyta</taxon>
        <taxon>Magnoliopsida</taxon>
        <taxon>eudicotyledons</taxon>
        <taxon>Gunneridae</taxon>
        <taxon>Pentapetalae</taxon>
        <taxon>rosids</taxon>
        <taxon>fabids</taxon>
        <taxon>Fabales</taxon>
        <taxon>Fabaceae</taxon>
        <taxon>Papilionoideae</taxon>
        <taxon>50 kb inversion clade</taxon>
        <taxon>NPAAA clade</taxon>
        <taxon>indigoferoid/millettioid clade</taxon>
        <taxon>Phaseoleae</taxon>
        <taxon>Cajanus</taxon>
    </lineage>
</organism>
<proteinExistence type="predicted"/>
<dbReference type="PANTHER" id="PTHR33064">
    <property type="entry name" value="POL PROTEIN"/>
    <property type="match status" value="1"/>
</dbReference>
<dbReference type="Pfam" id="PF00078">
    <property type="entry name" value="RVT_1"/>
    <property type="match status" value="1"/>
</dbReference>
<dbReference type="InterPro" id="IPR043502">
    <property type="entry name" value="DNA/RNA_pol_sf"/>
</dbReference>
<evidence type="ECO:0000313" key="2">
    <source>
        <dbReference type="EMBL" id="KYP47050.1"/>
    </source>
</evidence>
<dbReference type="AlphaFoldDB" id="A0A151RWX7"/>
<dbReference type="Gene3D" id="3.30.70.270">
    <property type="match status" value="2"/>
</dbReference>
<dbReference type="SUPFAM" id="SSF56672">
    <property type="entry name" value="DNA/RNA polymerases"/>
    <property type="match status" value="1"/>
</dbReference>
<protein>
    <submittedName>
        <fullName evidence="2">Retrovirus-related Pol polyprotein from transposon 17.6</fullName>
    </submittedName>
</protein>